<dbReference type="SUPFAM" id="SSF48371">
    <property type="entry name" value="ARM repeat"/>
    <property type="match status" value="1"/>
</dbReference>
<dbReference type="InterPro" id="IPR010473">
    <property type="entry name" value="GTPase-bd"/>
</dbReference>
<feature type="compositionally biased region" description="Basic and acidic residues" evidence="1">
    <location>
        <begin position="139"/>
        <end position="150"/>
    </location>
</feature>
<feature type="region of interest" description="Disordered" evidence="1">
    <location>
        <begin position="52"/>
        <end position="174"/>
    </location>
</feature>
<evidence type="ECO:0000256" key="1">
    <source>
        <dbReference type="SAM" id="MobiDB-lite"/>
    </source>
</evidence>
<evidence type="ECO:0000259" key="2">
    <source>
        <dbReference type="SMART" id="SM01140"/>
    </source>
</evidence>
<feature type="compositionally biased region" description="Basic and acidic residues" evidence="1">
    <location>
        <begin position="111"/>
        <end position="122"/>
    </location>
</feature>
<proteinExistence type="predicted"/>
<dbReference type="Gene3D" id="1.25.10.10">
    <property type="entry name" value="Leucine-rich Repeat Variant"/>
    <property type="match status" value="1"/>
</dbReference>
<feature type="region of interest" description="Disordered" evidence="1">
    <location>
        <begin position="687"/>
        <end position="747"/>
    </location>
</feature>
<accession>A0A9Q5HST6</accession>
<dbReference type="AlphaFoldDB" id="A0A9Q5HST6"/>
<feature type="region of interest" description="Disordered" evidence="1">
    <location>
        <begin position="19"/>
        <end position="40"/>
    </location>
</feature>
<organism evidence="3 4">
    <name type="scientific">Sanghuangporus baumii</name>
    <name type="common">Phellinus baumii</name>
    <dbReference type="NCBI Taxonomy" id="108892"/>
    <lineage>
        <taxon>Eukaryota</taxon>
        <taxon>Fungi</taxon>
        <taxon>Dikarya</taxon>
        <taxon>Basidiomycota</taxon>
        <taxon>Agaricomycotina</taxon>
        <taxon>Agaricomycetes</taxon>
        <taxon>Hymenochaetales</taxon>
        <taxon>Hymenochaetaceae</taxon>
        <taxon>Sanghuangporus</taxon>
    </lineage>
</organism>
<dbReference type="EMBL" id="LNZH02000210">
    <property type="protein sequence ID" value="OCB85281.1"/>
    <property type="molecule type" value="Genomic_DNA"/>
</dbReference>
<feature type="compositionally biased region" description="Polar residues" evidence="1">
    <location>
        <begin position="215"/>
        <end position="231"/>
    </location>
</feature>
<sequence length="747" mass="83090">MALECVEPWRKPEFCMPRRHGDKERLLRSAPTADSGPEWRPKAATAMIGAREQRWLRGGTDDDKRERDGARVLPLAFPGPTAKSRAELTKTGTAMFKGLSKRPVSVGSSSRDQDGAGKENRPRSIAAPKSARRVSAFQDADRNRDGRAQDAQKAGQNKPQKVQIPNPGSDSKEMENAFDKLLDDLQIPENLRPKLSGMDSHVKAAMLRSSQVIKQPVSTIGTTPNKSANTLRKSKSSDSFSSPRSQNQASDDLPQPPQTTGRFLGAAMRSSISLGLHSDDEARQVRGTARHSRGLSLDVSKHSSRISIPMSLSDGTGKKMQQQGWSKDTAPSRYANILAGTSSVELDVEIVKKLRLLLRNESATWTETFFQLDGYSALLTRLNELLEVEWREEQHDDQLLHELLRCLKALSTSAVGCAALRSESPTPYTQLVRLLFSDKKPGDVATRQLIAELLIILFDLYPPTSLPSPFSTTPTRQRRREMREDFSDTCPVTDNPQLISLPSPHRSLFSFIRTLLLTKPPPPAEGSETHLTPHEFIESLHVPRIYKTYLQELSDVCRDYFWVFCHPSNTIWNLDDTDEKRVEKPRAPGGMTGGVEFEAMAYLTTHFKFINAVAKSAADLNLPKENELSAHRFHSDLFASGLERIILVARKASTTYYPTLHLEIGRYTTIALQAQFELPWTLSRIIGPPPAGMAKPGKSTKERDRNRNSASTTRSVRGSPSTPTRNRGAAPGVPKIPTPKKIEPLRF</sequence>
<dbReference type="SMART" id="SM01140">
    <property type="entry name" value="Drf_GBD"/>
    <property type="match status" value="1"/>
</dbReference>
<gene>
    <name evidence="3" type="ORF">A7U60_g7586</name>
</gene>
<keyword evidence="4" id="KW-1185">Reference proteome</keyword>
<name>A0A9Q5HST6_SANBA</name>
<dbReference type="Pfam" id="PF06371">
    <property type="entry name" value="Drf_GBD"/>
    <property type="match status" value="1"/>
</dbReference>
<evidence type="ECO:0000313" key="3">
    <source>
        <dbReference type="EMBL" id="OCB85281.1"/>
    </source>
</evidence>
<dbReference type="GO" id="GO:0003779">
    <property type="term" value="F:actin binding"/>
    <property type="evidence" value="ECO:0007669"/>
    <property type="project" value="InterPro"/>
</dbReference>
<protein>
    <recommendedName>
        <fullName evidence="2">Formin GTPase-binding domain-containing protein</fullName>
    </recommendedName>
</protein>
<dbReference type="InterPro" id="IPR011989">
    <property type="entry name" value="ARM-like"/>
</dbReference>
<comment type="caution">
    <text evidence="3">The sequence shown here is derived from an EMBL/GenBank/DDBJ whole genome shotgun (WGS) entry which is preliminary data.</text>
</comment>
<feature type="domain" description="Formin GTPase-binding" evidence="2">
    <location>
        <begin position="165"/>
        <end position="457"/>
    </location>
</feature>
<dbReference type="GO" id="GO:0030036">
    <property type="term" value="P:actin cytoskeleton organization"/>
    <property type="evidence" value="ECO:0007669"/>
    <property type="project" value="InterPro"/>
</dbReference>
<dbReference type="GO" id="GO:0031267">
    <property type="term" value="F:small GTPase binding"/>
    <property type="evidence" value="ECO:0007669"/>
    <property type="project" value="InterPro"/>
</dbReference>
<feature type="region of interest" description="Disordered" evidence="1">
    <location>
        <begin position="215"/>
        <end position="262"/>
    </location>
</feature>
<feature type="compositionally biased region" description="Polar residues" evidence="1">
    <location>
        <begin position="708"/>
        <end position="725"/>
    </location>
</feature>
<dbReference type="InterPro" id="IPR016024">
    <property type="entry name" value="ARM-type_fold"/>
</dbReference>
<evidence type="ECO:0000313" key="4">
    <source>
        <dbReference type="Proteomes" id="UP000757232"/>
    </source>
</evidence>
<dbReference type="OrthoDB" id="2155261at2759"/>
<feature type="region of interest" description="Disordered" evidence="1">
    <location>
        <begin position="307"/>
        <end position="326"/>
    </location>
</feature>
<feature type="region of interest" description="Disordered" evidence="1">
    <location>
        <begin position="275"/>
        <end position="300"/>
    </location>
</feature>
<feature type="compositionally biased region" description="Basic and acidic residues" evidence="1">
    <location>
        <begin position="52"/>
        <end position="70"/>
    </location>
</feature>
<dbReference type="Proteomes" id="UP000757232">
    <property type="component" value="Unassembled WGS sequence"/>
</dbReference>
<reference evidence="3" key="1">
    <citation type="submission" date="2016-06" db="EMBL/GenBank/DDBJ databases">
        <title>Draft Genome sequence of the fungus Inonotus baumii.</title>
        <authorList>
            <person name="Zhu H."/>
            <person name="Lin W."/>
        </authorList>
    </citation>
    <scope>NUCLEOTIDE SEQUENCE</scope>
    <source>
        <strain evidence="3">821</strain>
    </source>
</reference>